<organism evidence="2 3">
    <name type="scientific">Singulisphaera acidiphila (strain ATCC BAA-1392 / DSM 18658 / VKM B-2454 / MOB10)</name>
    <dbReference type="NCBI Taxonomy" id="886293"/>
    <lineage>
        <taxon>Bacteria</taxon>
        <taxon>Pseudomonadati</taxon>
        <taxon>Planctomycetota</taxon>
        <taxon>Planctomycetia</taxon>
        <taxon>Isosphaerales</taxon>
        <taxon>Isosphaeraceae</taxon>
        <taxon>Singulisphaera</taxon>
    </lineage>
</organism>
<dbReference type="HOGENOM" id="CLU_2958280_0_0_0"/>
<evidence type="ECO:0000313" key="2">
    <source>
        <dbReference type="EMBL" id="AGA25177.1"/>
    </source>
</evidence>
<dbReference type="PROSITE" id="PS51257">
    <property type="entry name" value="PROKAR_LIPOPROTEIN"/>
    <property type="match status" value="1"/>
</dbReference>
<dbReference type="EMBL" id="CP003364">
    <property type="protein sequence ID" value="AGA25177.1"/>
    <property type="molecule type" value="Genomic_DNA"/>
</dbReference>
<accession>L0D7F6</accession>
<sequence length="59" mass="6339">MSLRRTFIFSAFTGISLLAFGCGNEKAEITGEQASSDLRANLENSSKAAGEVAKEKKTR</sequence>
<protein>
    <submittedName>
        <fullName evidence="2">Uncharacterized protein</fullName>
    </submittedName>
</protein>
<gene>
    <name evidence="2" type="ordered locus">Sinac_0768</name>
</gene>
<dbReference type="Proteomes" id="UP000010798">
    <property type="component" value="Chromosome"/>
</dbReference>
<dbReference type="KEGG" id="saci:Sinac_0768"/>
<evidence type="ECO:0000313" key="3">
    <source>
        <dbReference type="Proteomes" id="UP000010798"/>
    </source>
</evidence>
<proteinExistence type="predicted"/>
<dbReference type="AlphaFoldDB" id="L0D7F6"/>
<reference evidence="2 3" key="1">
    <citation type="submission" date="2012-02" db="EMBL/GenBank/DDBJ databases">
        <title>Complete sequence of chromosome of Singulisphaera acidiphila DSM 18658.</title>
        <authorList>
            <consortium name="US DOE Joint Genome Institute (JGI-PGF)"/>
            <person name="Lucas S."/>
            <person name="Copeland A."/>
            <person name="Lapidus A."/>
            <person name="Glavina del Rio T."/>
            <person name="Dalin E."/>
            <person name="Tice H."/>
            <person name="Bruce D."/>
            <person name="Goodwin L."/>
            <person name="Pitluck S."/>
            <person name="Peters L."/>
            <person name="Ovchinnikova G."/>
            <person name="Chertkov O."/>
            <person name="Kyrpides N."/>
            <person name="Mavromatis K."/>
            <person name="Ivanova N."/>
            <person name="Brettin T."/>
            <person name="Detter J.C."/>
            <person name="Han C."/>
            <person name="Larimer F."/>
            <person name="Land M."/>
            <person name="Hauser L."/>
            <person name="Markowitz V."/>
            <person name="Cheng J.-F."/>
            <person name="Hugenholtz P."/>
            <person name="Woyke T."/>
            <person name="Wu D."/>
            <person name="Tindall B."/>
            <person name="Pomrenke H."/>
            <person name="Brambilla E."/>
            <person name="Klenk H.-P."/>
            <person name="Eisen J.A."/>
        </authorList>
    </citation>
    <scope>NUCLEOTIDE SEQUENCE [LARGE SCALE GENOMIC DNA]</scope>
    <source>
        <strain evidence="3">ATCC BAA-1392 / DSM 18658 / VKM B-2454 / MOB10</strain>
    </source>
</reference>
<keyword evidence="3" id="KW-1185">Reference proteome</keyword>
<feature type="region of interest" description="Disordered" evidence="1">
    <location>
        <begin position="40"/>
        <end position="59"/>
    </location>
</feature>
<name>L0D7F6_SINAD</name>
<evidence type="ECO:0000256" key="1">
    <source>
        <dbReference type="SAM" id="MobiDB-lite"/>
    </source>
</evidence>